<dbReference type="RefSeq" id="XP_066662923.1">
    <property type="nucleotide sequence ID" value="XM_066817231.1"/>
</dbReference>
<dbReference type="GeneID" id="92050291"/>
<dbReference type="Proteomes" id="UP001433268">
    <property type="component" value="Unassembled WGS sequence"/>
</dbReference>
<comment type="caution">
    <text evidence="1">The sequence shown here is derived from an EMBL/GenBank/DDBJ whole genome shotgun (WGS) entry which is preliminary data.</text>
</comment>
<sequence>MPCNFFTKDGPVELIVQIMSLCDSPSDTESLAATCRSTRAIWLANRPTIVWNVWPQADLALTALVQEAEDRGELPPKDMDPSKLSGSVVLSNPEELESMSRLQALVDKLEVAFCLDTWELKKVSTTPAVYKKCPRLRENVRKAVFRVFISGAVLAGAYIESFHEVKRSGLAQVNDLSLLREFILYNPYVKSEAKVSVFERLALWLVDDILSDTDARRELETKISEKGHMDRRCSSARPCVFKSPGNDDCISRHLIECNVMQMLWVYRHMWKTMNPTAQPFDWKSSNVLGFQSRAKLRSMGAGTSQDDPDKVPIVLFGRFQVEKVAISRILSRRRTLGHLGSPEPYILANINIDNCHPQLEATIDLNQSVMTLLSWAYRFTPPPGSVLHPQRLPLDFAFFDYILRQYAATQM</sequence>
<organism evidence="1 2">
    <name type="scientific">Apiospora hydei</name>
    <dbReference type="NCBI Taxonomy" id="1337664"/>
    <lineage>
        <taxon>Eukaryota</taxon>
        <taxon>Fungi</taxon>
        <taxon>Dikarya</taxon>
        <taxon>Ascomycota</taxon>
        <taxon>Pezizomycotina</taxon>
        <taxon>Sordariomycetes</taxon>
        <taxon>Xylariomycetidae</taxon>
        <taxon>Amphisphaeriales</taxon>
        <taxon>Apiosporaceae</taxon>
        <taxon>Apiospora</taxon>
    </lineage>
</organism>
<dbReference type="EMBL" id="JAQQWN010000009">
    <property type="protein sequence ID" value="KAK8066170.1"/>
    <property type="molecule type" value="Genomic_DNA"/>
</dbReference>
<keyword evidence="2" id="KW-1185">Reference proteome</keyword>
<evidence type="ECO:0000313" key="2">
    <source>
        <dbReference type="Proteomes" id="UP001433268"/>
    </source>
</evidence>
<proteinExistence type="predicted"/>
<evidence type="ECO:0000313" key="1">
    <source>
        <dbReference type="EMBL" id="KAK8066170.1"/>
    </source>
</evidence>
<name>A0ABR1V7D0_9PEZI</name>
<reference evidence="1 2" key="1">
    <citation type="submission" date="2023-01" db="EMBL/GenBank/DDBJ databases">
        <title>Analysis of 21 Apiospora genomes using comparative genomics revels a genus with tremendous synthesis potential of carbohydrate active enzymes and secondary metabolites.</title>
        <authorList>
            <person name="Sorensen T."/>
        </authorList>
    </citation>
    <scope>NUCLEOTIDE SEQUENCE [LARGE SCALE GENOMIC DNA]</scope>
    <source>
        <strain evidence="1 2">CBS 114990</strain>
    </source>
</reference>
<gene>
    <name evidence="1" type="ORF">PG997_012917</name>
</gene>
<protein>
    <submittedName>
        <fullName evidence="1">Dihydrodipicolinate synthetase family protein</fullName>
    </submittedName>
</protein>
<accession>A0ABR1V7D0</accession>